<dbReference type="GO" id="GO:0031119">
    <property type="term" value="P:tRNA pseudouridine synthesis"/>
    <property type="evidence" value="ECO:0007669"/>
    <property type="project" value="UniProtKB-UniRule"/>
</dbReference>
<dbReference type="InterPro" id="IPR050170">
    <property type="entry name" value="TruD_pseudoU_synthase"/>
</dbReference>
<comment type="catalytic activity">
    <reaction evidence="4">
        <text>uridine(13) in tRNA = pseudouridine(13) in tRNA</text>
        <dbReference type="Rhea" id="RHEA:42540"/>
        <dbReference type="Rhea" id="RHEA-COMP:10105"/>
        <dbReference type="Rhea" id="RHEA-COMP:10106"/>
        <dbReference type="ChEBI" id="CHEBI:65314"/>
        <dbReference type="ChEBI" id="CHEBI:65315"/>
        <dbReference type="EC" id="5.4.99.27"/>
    </reaction>
</comment>
<name>A0A066UF99_9GAMM</name>
<dbReference type="InterPro" id="IPR001656">
    <property type="entry name" value="PsdUridine_synth_TruD"/>
</dbReference>
<dbReference type="Gene3D" id="3.30.2340.10">
    <property type="entry name" value="TruD, insertion domain"/>
    <property type="match status" value="1"/>
</dbReference>
<dbReference type="EMBL" id="AOMT01000005">
    <property type="protein sequence ID" value="KDN25725.1"/>
    <property type="molecule type" value="Genomic_DNA"/>
</dbReference>
<keyword evidence="7" id="KW-1185">Reference proteome</keyword>
<evidence type="ECO:0000313" key="7">
    <source>
        <dbReference type="Proteomes" id="UP000035860"/>
    </source>
</evidence>
<dbReference type="HAMAP" id="MF_01082">
    <property type="entry name" value="TruD"/>
    <property type="match status" value="1"/>
</dbReference>
<accession>A0A066UF99</accession>
<dbReference type="Proteomes" id="UP000035860">
    <property type="component" value="Unassembled WGS sequence"/>
</dbReference>
<evidence type="ECO:0000313" key="6">
    <source>
        <dbReference type="EMBL" id="KDN25725.1"/>
    </source>
</evidence>
<dbReference type="EC" id="5.4.99.27" evidence="4"/>
<comment type="function">
    <text evidence="4">Responsible for synthesis of pseudouridine from uracil-13 in transfer RNAs.</text>
</comment>
<keyword evidence="2 4" id="KW-0819">tRNA processing</keyword>
<dbReference type="GO" id="GO:0003723">
    <property type="term" value="F:RNA binding"/>
    <property type="evidence" value="ECO:0007669"/>
    <property type="project" value="InterPro"/>
</dbReference>
<comment type="similarity">
    <text evidence="1 4">Belongs to the pseudouridine synthase TruD family.</text>
</comment>
<dbReference type="PROSITE" id="PS50984">
    <property type="entry name" value="TRUD"/>
    <property type="match status" value="1"/>
</dbReference>
<keyword evidence="3 4" id="KW-0413">Isomerase</keyword>
<dbReference type="Gene3D" id="3.30.2350.20">
    <property type="entry name" value="TruD, catalytic domain"/>
    <property type="match status" value="1"/>
</dbReference>
<proteinExistence type="inferred from homology"/>
<protein>
    <recommendedName>
        <fullName evidence="4">tRNA pseudouridine synthase D</fullName>
        <ecNumber evidence="4">5.4.99.27</ecNumber>
    </recommendedName>
    <alternativeName>
        <fullName evidence="4">tRNA pseudouridine(13) synthase</fullName>
    </alternativeName>
    <alternativeName>
        <fullName evidence="4">tRNA pseudouridylate synthase D</fullName>
    </alternativeName>
    <alternativeName>
        <fullName evidence="4">tRNA-uridine isomerase D</fullName>
    </alternativeName>
</protein>
<dbReference type="SUPFAM" id="SSF55120">
    <property type="entry name" value="Pseudouridine synthase"/>
    <property type="match status" value="1"/>
</dbReference>
<gene>
    <name evidence="4" type="primary">truD</name>
    <name evidence="6" type="ORF">MBO_00975</name>
</gene>
<evidence type="ECO:0000256" key="2">
    <source>
        <dbReference type="ARBA" id="ARBA00022694"/>
    </source>
</evidence>
<evidence type="ECO:0000259" key="5">
    <source>
        <dbReference type="PROSITE" id="PS50984"/>
    </source>
</evidence>
<sequence length="356" mass="40353">MKTPTIISATFKQSPADFIVTERMDIDFDGAGEHLWLNIKKINMNTVFVARLLSEWAEIPVRDVGYSGLKDRHAETHQWYSLRLPKKTAPSVDFGDFIADKLQQDEKIEILQSHWHGRKLNRGTHKSNYFTITLRDVQGKVDDIEAQLSDIAAHGVPNYFGEQRFGHDGGNLTKSQDFFDKIINSAKPYKPHKKDLERHGMLISATRSHLFNEILALRVANHTWDKGLTGDVFNLNGTGSVFTAQLDDEIRARLDAKDIHPTISLYGMGDNKATDDALALENQVFNDVKYNTLIQGLQKVGVKASRRATRLLISDMNWQWIDGNLELNFELPKGAFATVVLYALAHNLNEPTRRQV</sequence>
<dbReference type="InterPro" id="IPR011760">
    <property type="entry name" value="PsdUridine_synth_TruD_insert"/>
</dbReference>
<feature type="active site" description="Nucleophile" evidence="4">
    <location>
        <position position="71"/>
    </location>
</feature>
<dbReference type="Pfam" id="PF01142">
    <property type="entry name" value="TruD"/>
    <property type="match status" value="2"/>
</dbReference>
<dbReference type="AlphaFoldDB" id="A0A066UF99"/>
<evidence type="ECO:0000256" key="1">
    <source>
        <dbReference type="ARBA" id="ARBA00007953"/>
    </source>
</evidence>
<dbReference type="GO" id="GO:0160150">
    <property type="term" value="F:tRNA pseudouridine(13) synthase activity"/>
    <property type="evidence" value="ECO:0007669"/>
    <property type="project" value="UniProtKB-EC"/>
</dbReference>
<dbReference type="InterPro" id="IPR043165">
    <property type="entry name" value="TruD_insert_sf"/>
</dbReference>
<dbReference type="InterPro" id="IPR042214">
    <property type="entry name" value="TruD_catalytic"/>
</dbReference>
<dbReference type="RefSeq" id="WP_036362132.1">
    <property type="nucleotide sequence ID" value="NZ_AOMT01000005.1"/>
</dbReference>
<comment type="caution">
    <text evidence="6">The sequence shown here is derived from an EMBL/GenBank/DDBJ whole genome shotgun (WGS) entry which is preliminary data.</text>
</comment>
<reference evidence="6 7" key="1">
    <citation type="journal article" date="2014" name="Genome Announc.">
        <title>Draft Genome Sequence of Moraxella bovoculi Strain 237T (ATCC BAA-1259T) Isolated from a Calf with Infectious Bovine Keratoconjunctivitis.</title>
        <authorList>
            <person name="Calcutt M.J."/>
            <person name="Foecking M.F."/>
            <person name="Martin N.T."/>
            <person name="Mhlanga-Mutangadura T."/>
            <person name="Reilly T.J."/>
        </authorList>
    </citation>
    <scope>NUCLEOTIDE SEQUENCE [LARGE SCALE GENOMIC DNA]</scope>
    <source>
        <strain evidence="6 7">237</strain>
    </source>
</reference>
<dbReference type="InterPro" id="IPR020103">
    <property type="entry name" value="PsdUridine_synth_cat_dom_sf"/>
</dbReference>
<dbReference type="PANTHER" id="PTHR47811">
    <property type="entry name" value="TRNA PSEUDOURIDINE SYNTHASE D"/>
    <property type="match status" value="1"/>
</dbReference>
<evidence type="ECO:0000256" key="3">
    <source>
        <dbReference type="ARBA" id="ARBA00023235"/>
    </source>
</evidence>
<dbReference type="OrthoDB" id="1550679at2"/>
<dbReference type="eggNOG" id="COG0585">
    <property type="taxonomic scope" value="Bacteria"/>
</dbReference>
<organism evidence="6 7">
    <name type="scientific">Moraxella bovoculi 237</name>
    <dbReference type="NCBI Taxonomy" id="743974"/>
    <lineage>
        <taxon>Bacteria</taxon>
        <taxon>Pseudomonadati</taxon>
        <taxon>Pseudomonadota</taxon>
        <taxon>Gammaproteobacteria</taxon>
        <taxon>Moraxellales</taxon>
        <taxon>Moraxellaceae</taxon>
        <taxon>Moraxella</taxon>
    </lineage>
</organism>
<dbReference type="PANTHER" id="PTHR47811:SF1">
    <property type="entry name" value="TRNA PSEUDOURIDINE SYNTHASE D"/>
    <property type="match status" value="1"/>
</dbReference>
<feature type="domain" description="TRUD" evidence="5">
    <location>
        <begin position="155"/>
        <end position="311"/>
    </location>
</feature>
<evidence type="ECO:0000256" key="4">
    <source>
        <dbReference type="HAMAP-Rule" id="MF_01082"/>
    </source>
</evidence>
<dbReference type="GO" id="GO:0005829">
    <property type="term" value="C:cytosol"/>
    <property type="evidence" value="ECO:0007669"/>
    <property type="project" value="TreeGrafter"/>
</dbReference>